<dbReference type="EMBL" id="BKCJ010006654">
    <property type="protein sequence ID" value="GEU73267.1"/>
    <property type="molecule type" value="Genomic_DNA"/>
</dbReference>
<feature type="region of interest" description="Disordered" evidence="1">
    <location>
        <begin position="19"/>
        <end position="78"/>
    </location>
</feature>
<feature type="compositionally biased region" description="Acidic residues" evidence="1">
    <location>
        <begin position="25"/>
        <end position="35"/>
    </location>
</feature>
<feature type="compositionally biased region" description="Acidic residues" evidence="1">
    <location>
        <begin position="51"/>
        <end position="64"/>
    </location>
</feature>
<reference evidence="2" key="1">
    <citation type="journal article" date="2019" name="Sci. Rep.">
        <title>Draft genome of Tanacetum cinerariifolium, the natural source of mosquito coil.</title>
        <authorList>
            <person name="Yamashiro T."/>
            <person name="Shiraishi A."/>
            <person name="Satake H."/>
            <person name="Nakayama K."/>
        </authorList>
    </citation>
    <scope>NUCLEOTIDE SEQUENCE</scope>
</reference>
<comment type="caution">
    <text evidence="2">The sequence shown here is derived from an EMBL/GenBank/DDBJ whole genome shotgun (WGS) entry which is preliminary data.</text>
</comment>
<protein>
    <submittedName>
        <fullName evidence="2">Uncharacterized protein</fullName>
    </submittedName>
</protein>
<name>A0A6L2MJ38_TANCI</name>
<evidence type="ECO:0000256" key="1">
    <source>
        <dbReference type="SAM" id="MobiDB-lite"/>
    </source>
</evidence>
<proteinExistence type="predicted"/>
<evidence type="ECO:0000313" key="2">
    <source>
        <dbReference type="EMBL" id="GEU73267.1"/>
    </source>
</evidence>
<accession>A0A6L2MJ38</accession>
<sequence>MLRSQRVLRWKLCPIQRSIRGSGDELGDEDDEEEEDKKVEESSNFNSKSEDAEDEGSTTEDEDPGAGNAGLTAGDEGLGEPIGLGYGALRRQEIALGEGRMPSVFEVCQSSRFILESKRPKRVSALRQPTLTTWIDLEDGIAYIDVPAYLPPAPPVQTPPSPEWSSGLHPISPAPSIVPLPISSPMISLIVPLPIASPATAEGFLTDLGAQVEMQGGLIHDHIVRLGELSPPLFERYDRDIGELFTRSEGYAYPSICMIVWIGWLRLPSICVVIRADGYAYPVGIGKGLFDPKGGSCGGKGRRRGFMAGRGGGWLSKCSIVSNKGLGGGGFVVRGECLDGCDGAYGGEVKESGVNLGVIKSSSGEIPSETMGERCGDMMGFGGGPV</sequence>
<gene>
    <name evidence="2" type="ORF">Tci_045245</name>
</gene>
<organism evidence="2">
    <name type="scientific">Tanacetum cinerariifolium</name>
    <name type="common">Dalmatian daisy</name>
    <name type="synonym">Chrysanthemum cinerariifolium</name>
    <dbReference type="NCBI Taxonomy" id="118510"/>
    <lineage>
        <taxon>Eukaryota</taxon>
        <taxon>Viridiplantae</taxon>
        <taxon>Streptophyta</taxon>
        <taxon>Embryophyta</taxon>
        <taxon>Tracheophyta</taxon>
        <taxon>Spermatophyta</taxon>
        <taxon>Magnoliopsida</taxon>
        <taxon>eudicotyledons</taxon>
        <taxon>Gunneridae</taxon>
        <taxon>Pentapetalae</taxon>
        <taxon>asterids</taxon>
        <taxon>campanulids</taxon>
        <taxon>Asterales</taxon>
        <taxon>Asteraceae</taxon>
        <taxon>Asteroideae</taxon>
        <taxon>Anthemideae</taxon>
        <taxon>Anthemidinae</taxon>
        <taxon>Tanacetum</taxon>
    </lineage>
</organism>
<dbReference type="AlphaFoldDB" id="A0A6L2MJ38"/>